<dbReference type="PANTHER" id="PTHR43540:SF9">
    <property type="entry name" value="FAMILY HYDROLASE, PUTATIVE (AFU_ORTHOLOGUE AFUA_2G08700)-RELATED"/>
    <property type="match status" value="1"/>
</dbReference>
<evidence type="ECO:0000259" key="2">
    <source>
        <dbReference type="Pfam" id="PF00857"/>
    </source>
</evidence>
<dbReference type="InterPro" id="IPR036380">
    <property type="entry name" value="Isochorismatase-like_sf"/>
</dbReference>
<dbReference type="AlphaFoldDB" id="A0A7V7KWL7"/>
<dbReference type="Pfam" id="PF00857">
    <property type="entry name" value="Isochorismatase"/>
    <property type="match status" value="1"/>
</dbReference>
<gene>
    <name evidence="3" type="ORF">DT594_15370</name>
</gene>
<protein>
    <submittedName>
        <fullName evidence="3">Cysteine hydrolase</fullName>
    </submittedName>
</protein>
<evidence type="ECO:0000256" key="1">
    <source>
        <dbReference type="ARBA" id="ARBA00022801"/>
    </source>
</evidence>
<proteinExistence type="predicted"/>
<keyword evidence="1 3" id="KW-0378">Hydrolase</keyword>
<sequence>MSWAPLPSSRPYHWPLSGQWSAQDTALLIIDMQQDFLSPDGYFAQMGYSLASTQAAIEPTRSLLAGAREEGMLVIYTRESHRPDLMDLSPTKRARAQAMGAPIGGAGPLGRFLVRGEAGCDIVEQLKPQEAELIIDKPGNGAFHATDLDQILRAQGIRKLLLCGVTTDVCVHSTLREANDLGYDCLLVEDCCGAGSAELHEASLMMMMNEGGIFGAVAKQDELIELWQRG</sequence>
<evidence type="ECO:0000313" key="4">
    <source>
        <dbReference type="Proteomes" id="UP000463138"/>
    </source>
</evidence>
<dbReference type="PANTHER" id="PTHR43540">
    <property type="entry name" value="PEROXYUREIDOACRYLATE/UREIDOACRYLATE AMIDOHYDROLASE-RELATED"/>
    <property type="match status" value="1"/>
</dbReference>
<dbReference type="GO" id="GO:0016787">
    <property type="term" value="F:hydrolase activity"/>
    <property type="evidence" value="ECO:0007669"/>
    <property type="project" value="UniProtKB-KW"/>
</dbReference>
<dbReference type="CDD" id="cd00431">
    <property type="entry name" value="cysteine_hydrolases"/>
    <property type="match status" value="1"/>
</dbReference>
<dbReference type="OrthoDB" id="9807387at2"/>
<keyword evidence="4" id="KW-1185">Reference proteome</keyword>
<evidence type="ECO:0000313" key="3">
    <source>
        <dbReference type="EMBL" id="KAA0693252.1"/>
    </source>
</evidence>
<name>A0A7V7KWL7_9GAMM</name>
<comment type="caution">
    <text evidence="3">The sequence shown here is derived from an EMBL/GenBank/DDBJ whole genome shotgun (WGS) entry which is preliminary data.</text>
</comment>
<dbReference type="InterPro" id="IPR050272">
    <property type="entry name" value="Isochorismatase-like_hydrls"/>
</dbReference>
<dbReference type="EMBL" id="QOVF01000005">
    <property type="protein sequence ID" value="KAA0693252.1"/>
    <property type="molecule type" value="Genomic_DNA"/>
</dbReference>
<organism evidence="3 4">
    <name type="scientific">Halopseudomonas laoshanensis</name>
    <dbReference type="NCBI Taxonomy" id="2268758"/>
    <lineage>
        <taxon>Bacteria</taxon>
        <taxon>Pseudomonadati</taxon>
        <taxon>Pseudomonadota</taxon>
        <taxon>Gammaproteobacteria</taxon>
        <taxon>Pseudomonadales</taxon>
        <taxon>Pseudomonadaceae</taxon>
        <taxon>Halopseudomonas</taxon>
    </lineage>
</organism>
<dbReference type="Proteomes" id="UP000463138">
    <property type="component" value="Unassembled WGS sequence"/>
</dbReference>
<reference evidence="3 4" key="1">
    <citation type="submission" date="2018-07" db="EMBL/GenBank/DDBJ databases">
        <title>Pseudomonas laoshanensis sp. nov., isolated from soil.</title>
        <authorList>
            <person name="Sun J."/>
            <person name="Yu L."/>
            <person name="Wang M."/>
            <person name="Zhang C."/>
        </authorList>
    </citation>
    <scope>NUCLEOTIDE SEQUENCE [LARGE SCALE GENOMIC DNA]</scope>
    <source>
        <strain evidence="3 4">Y22</strain>
    </source>
</reference>
<dbReference type="SUPFAM" id="SSF52499">
    <property type="entry name" value="Isochorismatase-like hydrolases"/>
    <property type="match status" value="1"/>
</dbReference>
<dbReference type="Gene3D" id="3.40.50.850">
    <property type="entry name" value="Isochorismatase-like"/>
    <property type="match status" value="1"/>
</dbReference>
<feature type="domain" description="Isochorismatase-like" evidence="2">
    <location>
        <begin position="25"/>
        <end position="213"/>
    </location>
</feature>
<dbReference type="InterPro" id="IPR000868">
    <property type="entry name" value="Isochorismatase-like_dom"/>
</dbReference>
<dbReference type="RefSeq" id="WP_149333555.1">
    <property type="nucleotide sequence ID" value="NZ_QOVF01000005.1"/>
</dbReference>
<accession>A0A7V7KWL7</accession>